<protein>
    <submittedName>
        <fullName evidence="2">Uncharacterized protein</fullName>
    </submittedName>
</protein>
<organism evidence="2">
    <name type="scientific">marine sediment metagenome</name>
    <dbReference type="NCBI Taxonomy" id="412755"/>
    <lineage>
        <taxon>unclassified sequences</taxon>
        <taxon>metagenomes</taxon>
        <taxon>ecological metagenomes</taxon>
    </lineage>
</organism>
<evidence type="ECO:0000256" key="1">
    <source>
        <dbReference type="SAM" id="Phobius"/>
    </source>
</evidence>
<accession>X1CVU5</accession>
<proteinExistence type="predicted"/>
<name>X1CVU5_9ZZZZ</name>
<comment type="caution">
    <text evidence="2">The sequence shown here is derived from an EMBL/GenBank/DDBJ whole genome shotgun (WGS) entry which is preliminary data.</text>
</comment>
<sequence length="89" mass="9385">MFARRKNARSSIVVKVLAAMAGFLAGSSYTLLSGADAKTTPVETVNVQAGAEKQTRQPTVAFDGKGLSVNREAFLSQHDVIYLSPAVDG</sequence>
<gene>
    <name evidence="2" type="ORF">S01H4_51139</name>
</gene>
<keyword evidence="1" id="KW-0472">Membrane</keyword>
<dbReference type="EMBL" id="BART01029097">
    <property type="protein sequence ID" value="GAG97067.1"/>
    <property type="molecule type" value="Genomic_DNA"/>
</dbReference>
<keyword evidence="1" id="KW-0812">Transmembrane</keyword>
<feature type="non-terminal residue" evidence="2">
    <location>
        <position position="89"/>
    </location>
</feature>
<evidence type="ECO:0000313" key="2">
    <source>
        <dbReference type="EMBL" id="GAG97067.1"/>
    </source>
</evidence>
<reference evidence="2" key="1">
    <citation type="journal article" date="2014" name="Front. Microbiol.">
        <title>High frequency of phylogenetically diverse reductive dehalogenase-homologous genes in deep subseafloor sedimentary metagenomes.</title>
        <authorList>
            <person name="Kawai M."/>
            <person name="Futagami T."/>
            <person name="Toyoda A."/>
            <person name="Takaki Y."/>
            <person name="Nishi S."/>
            <person name="Hori S."/>
            <person name="Arai W."/>
            <person name="Tsubouchi T."/>
            <person name="Morono Y."/>
            <person name="Uchiyama I."/>
            <person name="Ito T."/>
            <person name="Fujiyama A."/>
            <person name="Inagaki F."/>
            <person name="Takami H."/>
        </authorList>
    </citation>
    <scope>NUCLEOTIDE SEQUENCE</scope>
    <source>
        <strain evidence="2">Expedition CK06-06</strain>
    </source>
</reference>
<keyword evidence="1" id="KW-1133">Transmembrane helix</keyword>
<dbReference type="AlphaFoldDB" id="X1CVU5"/>
<feature type="transmembrane region" description="Helical" evidence="1">
    <location>
        <begin position="12"/>
        <end position="32"/>
    </location>
</feature>